<sequence>MELEAARDLATTLIARHGLDWGFGWDHARRRAGQANFTLRRITLSKHLTTLCSEEQVRQTVLHEIAHALVGPGHGHGAVWKRMAHRIGADSSRVTGPDFPRVAAPWRATCSAGHTHERFRLPKGTVSCGYCSRSYSTKHALSWVRAGE</sequence>
<evidence type="ECO:0000313" key="2">
    <source>
        <dbReference type="EMBL" id="AZN30246.1"/>
    </source>
</evidence>
<feature type="domain" description="SprT-like" evidence="1">
    <location>
        <begin position="1"/>
        <end position="138"/>
    </location>
</feature>
<gene>
    <name evidence="2" type="ORF">EJO69_07960</name>
</gene>
<dbReference type="GO" id="GO:0006950">
    <property type="term" value="P:response to stress"/>
    <property type="evidence" value="ECO:0007669"/>
    <property type="project" value="UniProtKB-ARBA"/>
</dbReference>
<keyword evidence="3" id="KW-1185">Reference proteome</keyword>
<name>A0A3S8Z9Z8_9ACTO</name>
<dbReference type="KEGG" id="fsl:EJO69_07960"/>
<proteinExistence type="predicted"/>
<accession>A0A3S8Z9Z8</accession>
<reference evidence="2 3" key="1">
    <citation type="submission" date="2018-12" db="EMBL/GenBank/DDBJ databases">
        <title>Complete genome sequence of Flaviflexus salsibiostraticola KCTC 33148.</title>
        <authorList>
            <person name="Bae J.-W."/>
        </authorList>
    </citation>
    <scope>NUCLEOTIDE SEQUENCE [LARGE SCALE GENOMIC DNA]</scope>
    <source>
        <strain evidence="2 3">KCTC 33148</strain>
    </source>
</reference>
<protein>
    <recommendedName>
        <fullName evidence="1">SprT-like domain-containing protein</fullName>
    </recommendedName>
</protein>
<evidence type="ECO:0000259" key="1">
    <source>
        <dbReference type="SMART" id="SM00731"/>
    </source>
</evidence>
<dbReference type="Proteomes" id="UP000270021">
    <property type="component" value="Chromosome"/>
</dbReference>
<organism evidence="2 3">
    <name type="scientific">Flaviflexus salsibiostraticola</name>
    <dbReference type="NCBI Taxonomy" id="1282737"/>
    <lineage>
        <taxon>Bacteria</taxon>
        <taxon>Bacillati</taxon>
        <taxon>Actinomycetota</taxon>
        <taxon>Actinomycetes</taxon>
        <taxon>Actinomycetales</taxon>
        <taxon>Actinomycetaceae</taxon>
        <taxon>Flaviflexus</taxon>
    </lineage>
</organism>
<dbReference type="RefSeq" id="WP_126040815.1">
    <property type="nucleotide sequence ID" value="NZ_CP034438.1"/>
</dbReference>
<dbReference type="SMART" id="SM00731">
    <property type="entry name" value="SprT"/>
    <property type="match status" value="1"/>
</dbReference>
<dbReference type="EMBL" id="CP034438">
    <property type="protein sequence ID" value="AZN30246.1"/>
    <property type="molecule type" value="Genomic_DNA"/>
</dbReference>
<dbReference type="InterPro" id="IPR006640">
    <property type="entry name" value="SprT-like_domain"/>
</dbReference>
<dbReference type="AlphaFoldDB" id="A0A3S8Z9Z8"/>
<evidence type="ECO:0000313" key="3">
    <source>
        <dbReference type="Proteomes" id="UP000270021"/>
    </source>
</evidence>
<dbReference type="Pfam" id="PF10263">
    <property type="entry name" value="SprT-like"/>
    <property type="match status" value="1"/>
</dbReference>
<dbReference type="OrthoDB" id="9793623at2"/>